<protein>
    <submittedName>
        <fullName evidence="3">Acyl-CoA thioesterase</fullName>
    </submittedName>
</protein>
<dbReference type="AlphaFoldDB" id="A0A9D1EPH6"/>
<dbReference type="Gene3D" id="3.10.129.10">
    <property type="entry name" value="Hotdog Thioesterase"/>
    <property type="match status" value="1"/>
</dbReference>
<dbReference type="EMBL" id="DVIR01000070">
    <property type="protein sequence ID" value="HIS25253.1"/>
    <property type="molecule type" value="Genomic_DNA"/>
</dbReference>
<name>A0A9D1EPH6_9FIRM</name>
<dbReference type="PANTHER" id="PTHR31793:SF27">
    <property type="entry name" value="NOVEL THIOESTERASE SUPERFAMILY DOMAIN AND SAPOSIN A-TYPE DOMAIN CONTAINING PROTEIN (0610012H03RIK)"/>
    <property type="match status" value="1"/>
</dbReference>
<dbReference type="Pfam" id="PF13279">
    <property type="entry name" value="4HBT_2"/>
    <property type="match status" value="1"/>
</dbReference>
<evidence type="ECO:0000313" key="4">
    <source>
        <dbReference type="Proteomes" id="UP000823982"/>
    </source>
</evidence>
<proteinExistence type="inferred from homology"/>
<organism evidence="3 4">
    <name type="scientific">Candidatus Faeciplasma gallinarum</name>
    <dbReference type="NCBI Taxonomy" id="2840799"/>
    <lineage>
        <taxon>Bacteria</taxon>
        <taxon>Bacillati</taxon>
        <taxon>Bacillota</taxon>
        <taxon>Clostridia</taxon>
        <taxon>Eubacteriales</taxon>
        <taxon>Oscillospiraceae</taxon>
        <taxon>Oscillospiraceae incertae sedis</taxon>
        <taxon>Candidatus Faeciplasma</taxon>
    </lineage>
</organism>
<dbReference type="PANTHER" id="PTHR31793">
    <property type="entry name" value="4-HYDROXYBENZOYL-COA THIOESTERASE FAMILY MEMBER"/>
    <property type="match status" value="1"/>
</dbReference>
<dbReference type="Proteomes" id="UP000823982">
    <property type="component" value="Unassembled WGS sequence"/>
</dbReference>
<dbReference type="GO" id="GO:0047617">
    <property type="term" value="F:fatty acyl-CoA hydrolase activity"/>
    <property type="evidence" value="ECO:0007669"/>
    <property type="project" value="TreeGrafter"/>
</dbReference>
<gene>
    <name evidence="3" type="ORF">IAD01_07645</name>
</gene>
<evidence type="ECO:0000256" key="1">
    <source>
        <dbReference type="ARBA" id="ARBA00005953"/>
    </source>
</evidence>
<reference evidence="3" key="1">
    <citation type="submission" date="2020-10" db="EMBL/GenBank/DDBJ databases">
        <authorList>
            <person name="Gilroy R."/>
        </authorList>
    </citation>
    <scope>NUCLEOTIDE SEQUENCE</scope>
    <source>
        <strain evidence="3">CHK157-1446</strain>
    </source>
</reference>
<dbReference type="CDD" id="cd00586">
    <property type="entry name" value="4HBT"/>
    <property type="match status" value="1"/>
</dbReference>
<dbReference type="SUPFAM" id="SSF54637">
    <property type="entry name" value="Thioesterase/thiol ester dehydrase-isomerase"/>
    <property type="match status" value="1"/>
</dbReference>
<dbReference type="PIRSF" id="PIRSF003230">
    <property type="entry name" value="YbgC"/>
    <property type="match status" value="1"/>
</dbReference>
<keyword evidence="2" id="KW-0378">Hydrolase</keyword>
<sequence length="137" mass="15947">MFEYFMKARYHETDQMGIIHHSHYVKWMEDARVEYLNSIGAGYAQIEKDGIVSPVVSLSVEYKSSVRFDDTVKIEVKISNYTGATLEFDYKFYDLSSGMLCTVAHSKHCFEQDGRVISLRRSHPKYDLAMKDELNKE</sequence>
<dbReference type="InterPro" id="IPR050563">
    <property type="entry name" value="4-hydroxybenzoyl-CoA_TE"/>
</dbReference>
<dbReference type="InterPro" id="IPR006684">
    <property type="entry name" value="YbgC/YbaW"/>
</dbReference>
<reference evidence="3" key="2">
    <citation type="journal article" date="2021" name="PeerJ">
        <title>Extensive microbial diversity within the chicken gut microbiome revealed by metagenomics and culture.</title>
        <authorList>
            <person name="Gilroy R."/>
            <person name="Ravi A."/>
            <person name="Getino M."/>
            <person name="Pursley I."/>
            <person name="Horton D.L."/>
            <person name="Alikhan N.F."/>
            <person name="Baker D."/>
            <person name="Gharbi K."/>
            <person name="Hall N."/>
            <person name="Watson M."/>
            <person name="Adriaenssens E.M."/>
            <person name="Foster-Nyarko E."/>
            <person name="Jarju S."/>
            <person name="Secka A."/>
            <person name="Antonio M."/>
            <person name="Oren A."/>
            <person name="Chaudhuri R.R."/>
            <person name="La Ragione R."/>
            <person name="Hildebrand F."/>
            <person name="Pallen M.J."/>
        </authorList>
    </citation>
    <scope>NUCLEOTIDE SEQUENCE</scope>
    <source>
        <strain evidence="3">CHK157-1446</strain>
    </source>
</reference>
<dbReference type="InterPro" id="IPR029069">
    <property type="entry name" value="HotDog_dom_sf"/>
</dbReference>
<comment type="similarity">
    <text evidence="1">Belongs to the 4-hydroxybenzoyl-CoA thioesterase family.</text>
</comment>
<evidence type="ECO:0000313" key="3">
    <source>
        <dbReference type="EMBL" id="HIS25253.1"/>
    </source>
</evidence>
<evidence type="ECO:0000256" key="2">
    <source>
        <dbReference type="ARBA" id="ARBA00022801"/>
    </source>
</evidence>
<accession>A0A9D1EPH6</accession>
<dbReference type="NCBIfam" id="TIGR00051">
    <property type="entry name" value="YbgC/FadM family acyl-CoA thioesterase"/>
    <property type="match status" value="1"/>
</dbReference>
<comment type="caution">
    <text evidence="3">The sequence shown here is derived from an EMBL/GenBank/DDBJ whole genome shotgun (WGS) entry which is preliminary data.</text>
</comment>